<feature type="region of interest" description="Disordered" evidence="1">
    <location>
        <begin position="60"/>
        <end position="91"/>
    </location>
</feature>
<evidence type="ECO:0000256" key="2">
    <source>
        <dbReference type="SAM" id="Phobius"/>
    </source>
</evidence>
<organism evidence="3 4">
    <name type="scientific">Segniliparus rotundus (strain ATCC BAA-972 / CDC 1076 / CIP 108378 / DSM 44985 / JCM 13578)</name>
    <dbReference type="NCBI Taxonomy" id="640132"/>
    <lineage>
        <taxon>Bacteria</taxon>
        <taxon>Bacillati</taxon>
        <taxon>Actinomycetota</taxon>
        <taxon>Actinomycetes</taxon>
        <taxon>Mycobacteriales</taxon>
        <taxon>Segniliparaceae</taxon>
        <taxon>Segniliparus</taxon>
    </lineage>
</organism>
<dbReference type="STRING" id="640132.Srot_1443"/>
<keyword evidence="2" id="KW-0472">Membrane</keyword>
<feature type="transmembrane region" description="Helical" evidence="2">
    <location>
        <begin position="40"/>
        <end position="59"/>
    </location>
</feature>
<keyword evidence="4" id="KW-1185">Reference proteome</keyword>
<evidence type="ECO:0000256" key="1">
    <source>
        <dbReference type="SAM" id="MobiDB-lite"/>
    </source>
</evidence>
<reference evidence="3 4" key="1">
    <citation type="journal article" date="2010" name="Stand. Genomic Sci.">
        <title>Complete genome sequence of Segniliparus rotundus type strain (CDC 1076).</title>
        <authorList>
            <person name="Sikorski J."/>
            <person name="Lapidus A."/>
            <person name="Copeland A."/>
            <person name="Misra M."/>
            <person name="Glavina Del Rio T."/>
            <person name="Nolan M."/>
            <person name="Lucas S."/>
            <person name="Chen F."/>
            <person name="Tice H."/>
            <person name="Cheng J.F."/>
            <person name="Jando M."/>
            <person name="Schneider S."/>
            <person name="Bruce D."/>
            <person name="Goodwin L."/>
            <person name="Pitluck S."/>
            <person name="Liolios K."/>
            <person name="Mikhailova N."/>
            <person name="Pati A."/>
            <person name="Ivanova N."/>
            <person name="Mavromatis K."/>
            <person name="Chen A."/>
            <person name="Palaniappan K."/>
            <person name="Chertkov O."/>
            <person name="Land M."/>
            <person name="Hauser L."/>
            <person name="Chang Y.J."/>
            <person name="Jeffries C.D."/>
            <person name="Brettin T."/>
            <person name="Detter J.C."/>
            <person name="Han C."/>
            <person name="Rohde M."/>
            <person name="Goker M."/>
            <person name="Bristow J."/>
            <person name="Eisen J.A."/>
            <person name="Markowitz V."/>
            <person name="Hugenholtz P."/>
            <person name="Kyrpides N.C."/>
            <person name="Klenk H.P."/>
        </authorList>
    </citation>
    <scope>NUCLEOTIDE SEQUENCE [LARGE SCALE GENOMIC DNA]</scope>
    <source>
        <strain evidence="4">ATCC BAA-972 / CDC 1076 / CIP 108378 / DSM 44985 / JCM 13578</strain>
    </source>
</reference>
<dbReference type="Proteomes" id="UP000002247">
    <property type="component" value="Chromosome"/>
</dbReference>
<dbReference type="HOGENOM" id="CLU_2425230_0_0_11"/>
<dbReference type="EMBL" id="CP001958">
    <property type="protein sequence ID" value="ADG97906.1"/>
    <property type="molecule type" value="Genomic_DNA"/>
</dbReference>
<evidence type="ECO:0000313" key="4">
    <source>
        <dbReference type="Proteomes" id="UP000002247"/>
    </source>
</evidence>
<name>D6Z7H6_SEGRD</name>
<feature type="region of interest" description="Disordered" evidence="1">
    <location>
        <begin position="1"/>
        <end position="33"/>
    </location>
</feature>
<feature type="compositionally biased region" description="Low complexity" evidence="1">
    <location>
        <begin position="7"/>
        <end position="32"/>
    </location>
</feature>
<dbReference type="RefSeq" id="WP_013138359.1">
    <property type="nucleotide sequence ID" value="NC_014168.1"/>
</dbReference>
<accession>D6Z7H6</accession>
<protein>
    <submittedName>
        <fullName evidence="3">Uncharacterized protein</fullName>
    </submittedName>
</protein>
<evidence type="ECO:0000313" key="3">
    <source>
        <dbReference type="EMBL" id="ADG97906.1"/>
    </source>
</evidence>
<proteinExistence type="predicted"/>
<dbReference type="KEGG" id="srt:Srot_1443"/>
<gene>
    <name evidence="3" type="ordered locus">Srot_1443</name>
</gene>
<keyword evidence="2" id="KW-0812">Transmembrane</keyword>
<feature type="compositionally biased region" description="Basic and acidic residues" evidence="1">
    <location>
        <begin position="82"/>
        <end position="91"/>
    </location>
</feature>
<dbReference type="AlphaFoldDB" id="D6Z7H6"/>
<keyword evidence="2" id="KW-1133">Transmembrane helix</keyword>
<sequence length="91" mass="9271">MTYPYKQTSPSTGQTPQPATATPAQPTAPGAGNNVEAKKWLIGAVVAIVVIIILTAVVVSGEHDRTPPPTTPTPGALSVSADRGDELPAQV</sequence>